<accession>A0A2S4WAR8</accession>
<protein>
    <submittedName>
        <fullName evidence="1">Uncharacterized protein</fullName>
    </submittedName>
</protein>
<name>A0A2S4WAR8_9BASI</name>
<reference evidence="2" key="3">
    <citation type="journal article" date="2018" name="Mol. Plant Microbe Interact.">
        <title>Genome sequence resources for the wheat stripe rust pathogen (Puccinia striiformis f. sp. tritici) and the barley stripe rust pathogen (Puccinia striiformis f. sp. hordei).</title>
        <authorList>
            <person name="Xia C."/>
            <person name="Wang M."/>
            <person name="Yin C."/>
            <person name="Cornejo O.E."/>
            <person name="Hulbert S.H."/>
            <person name="Chen X."/>
        </authorList>
    </citation>
    <scope>NUCLEOTIDE SEQUENCE [LARGE SCALE GENOMIC DNA]</scope>
    <source>
        <strain evidence="2">93TX-2</strain>
    </source>
</reference>
<comment type="caution">
    <text evidence="1">The sequence shown here is derived from an EMBL/GenBank/DDBJ whole genome shotgun (WGS) entry which is preliminary data.</text>
</comment>
<dbReference type="VEuPathDB" id="FungiDB:PSHT_05325"/>
<gene>
    <name evidence="1" type="ORF">PSHT_05325</name>
</gene>
<reference evidence="1 2" key="1">
    <citation type="submission" date="2017-12" db="EMBL/GenBank/DDBJ databases">
        <title>Gene loss provides genomic basis for host adaptation in cereal stripe rust fungi.</title>
        <authorList>
            <person name="Xia C."/>
        </authorList>
    </citation>
    <scope>NUCLEOTIDE SEQUENCE [LARGE SCALE GENOMIC DNA]</scope>
    <source>
        <strain evidence="1 2">93TX-2</strain>
    </source>
</reference>
<evidence type="ECO:0000313" key="2">
    <source>
        <dbReference type="Proteomes" id="UP000238274"/>
    </source>
</evidence>
<dbReference type="OrthoDB" id="3344950at2759"/>
<proteinExistence type="predicted"/>
<dbReference type="AlphaFoldDB" id="A0A2S4WAR8"/>
<dbReference type="Proteomes" id="UP000238274">
    <property type="component" value="Unassembled WGS sequence"/>
</dbReference>
<sequence length="162" mass="18376">MATEATLEKPLNDAHPPNEHAFQLFDNCAATIRHELIKLRHHWDKHEASLRSSLPPRMFSRAGSILDQDLGHFNINEDLTLIRAGMTSYGSVVFGKIRLPAVRDDEGEGFIHVRLHDPPGEGNQDAIFHSILTDEIKDTDTGHITSYKAIMRKEDPLVWFNE</sequence>
<dbReference type="VEuPathDB" id="FungiDB:PSTT_06319"/>
<keyword evidence="2" id="KW-1185">Reference proteome</keyword>
<organism evidence="1 2">
    <name type="scientific">Puccinia striiformis</name>
    <dbReference type="NCBI Taxonomy" id="27350"/>
    <lineage>
        <taxon>Eukaryota</taxon>
        <taxon>Fungi</taxon>
        <taxon>Dikarya</taxon>
        <taxon>Basidiomycota</taxon>
        <taxon>Pucciniomycotina</taxon>
        <taxon>Pucciniomycetes</taxon>
        <taxon>Pucciniales</taxon>
        <taxon>Pucciniaceae</taxon>
        <taxon>Puccinia</taxon>
    </lineage>
</organism>
<evidence type="ECO:0000313" key="1">
    <source>
        <dbReference type="EMBL" id="POW18841.1"/>
    </source>
</evidence>
<reference evidence="2" key="2">
    <citation type="journal article" date="2018" name="BMC Genomics">
        <title>Genomic insights into host adaptation between the wheat stripe rust pathogen (Puccinia striiformis f. sp. tritici) and the barley stripe rust pathogen (Puccinia striiformis f. sp. hordei).</title>
        <authorList>
            <person name="Xia C."/>
            <person name="Wang M."/>
            <person name="Yin C."/>
            <person name="Cornejo O.E."/>
            <person name="Hulbert S.H."/>
            <person name="Chen X."/>
        </authorList>
    </citation>
    <scope>NUCLEOTIDE SEQUENCE [LARGE SCALE GENOMIC DNA]</scope>
    <source>
        <strain evidence="2">93TX-2</strain>
    </source>
</reference>
<dbReference type="EMBL" id="PKSM01000058">
    <property type="protein sequence ID" value="POW18841.1"/>
    <property type="molecule type" value="Genomic_DNA"/>
</dbReference>